<dbReference type="KEGG" id="lbc:LACBIDRAFT_301926"/>
<proteinExistence type="predicted"/>
<dbReference type="AlphaFoldDB" id="B0CPY0"/>
<dbReference type="OrthoDB" id="429813at2759"/>
<dbReference type="InterPro" id="IPR013120">
    <property type="entry name" value="FAR_NAD-bd"/>
</dbReference>
<evidence type="ECO:0000313" key="3">
    <source>
        <dbReference type="EMBL" id="EDR15491.1"/>
    </source>
</evidence>
<accession>B0CPY0</accession>
<dbReference type="HOGENOM" id="CLU_1310324_0_0_1"/>
<dbReference type="Pfam" id="PF07993">
    <property type="entry name" value="NAD_binding_4"/>
    <property type="match status" value="1"/>
</dbReference>
<organism evidence="4">
    <name type="scientific">Laccaria bicolor (strain S238N-H82 / ATCC MYA-4686)</name>
    <name type="common">Bicoloured deceiver</name>
    <name type="synonym">Laccaria laccata var. bicolor</name>
    <dbReference type="NCBI Taxonomy" id="486041"/>
    <lineage>
        <taxon>Eukaryota</taxon>
        <taxon>Fungi</taxon>
        <taxon>Dikarya</taxon>
        <taxon>Basidiomycota</taxon>
        <taxon>Agaricomycotina</taxon>
        <taxon>Agaricomycetes</taxon>
        <taxon>Agaricomycetidae</taxon>
        <taxon>Agaricales</taxon>
        <taxon>Agaricineae</taxon>
        <taxon>Hydnangiaceae</taxon>
        <taxon>Laccaria</taxon>
    </lineage>
</organism>
<evidence type="ECO:0000259" key="2">
    <source>
        <dbReference type="Pfam" id="PF07993"/>
    </source>
</evidence>
<dbReference type="InParanoid" id="B0CPY0"/>
<gene>
    <name evidence="3" type="ORF">LACBIDRAFT_301926</name>
</gene>
<protein>
    <submittedName>
        <fullName evidence="3">Predicted protein</fullName>
    </submittedName>
</protein>
<dbReference type="Gene3D" id="3.40.50.720">
    <property type="entry name" value="NAD(P)-binding Rossmann-like Domain"/>
    <property type="match status" value="1"/>
</dbReference>
<evidence type="ECO:0000313" key="4">
    <source>
        <dbReference type="Proteomes" id="UP000001194"/>
    </source>
</evidence>
<keyword evidence="4" id="KW-1185">Reference proteome</keyword>
<dbReference type="STRING" id="486041.B0CPY0"/>
<dbReference type="EMBL" id="DS547091">
    <property type="protein sequence ID" value="EDR15491.1"/>
    <property type="molecule type" value="Genomic_DNA"/>
</dbReference>
<evidence type="ECO:0000256" key="1">
    <source>
        <dbReference type="SAM" id="MobiDB-lite"/>
    </source>
</evidence>
<reference evidence="3 4" key="1">
    <citation type="journal article" date="2008" name="Nature">
        <title>The genome of Laccaria bicolor provides insights into mycorrhizal symbiosis.</title>
        <authorList>
            <person name="Martin F."/>
            <person name="Aerts A."/>
            <person name="Ahren D."/>
            <person name="Brun A."/>
            <person name="Danchin E.G.J."/>
            <person name="Duchaussoy F."/>
            <person name="Gibon J."/>
            <person name="Kohler A."/>
            <person name="Lindquist E."/>
            <person name="Pereda V."/>
            <person name="Salamov A."/>
            <person name="Shapiro H.J."/>
            <person name="Wuyts J."/>
            <person name="Blaudez D."/>
            <person name="Buee M."/>
            <person name="Brokstein P."/>
            <person name="Canbaeck B."/>
            <person name="Cohen D."/>
            <person name="Courty P.E."/>
            <person name="Coutinho P.M."/>
            <person name="Delaruelle C."/>
            <person name="Detter J.C."/>
            <person name="Deveau A."/>
            <person name="DiFazio S."/>
            <person name="Duplessis S."/>
            <person name="Fraissinet-Tachet L."/>
            <person name="Lucic E."/>
            <person name="Frey-Klett P."/>
            <person name="Fourrey C."/>
            <person name="Feussner I."/>
            <person name="Gay G."/>
            <person name="Grimwood J."/>
            <person name="Hoegger P.J."/>
            <person name="Jain P."/>
            <person name="Kilaru S."/>
            <person name="Labbe J."/>
            <person name="Lin Y.C."/>
            <person name="Legue V."/>
            <person name="Le Tacon F."/>
            <person name="Marmeisse R."/>
            <person name="Melayah D."/>
            <person name="Montanini B."/>
            <person name="Muratet M."/>
            <person name="Nehls U."/>
            <person name="Niculita-Hirzel H."/>
            <person name="Oudot-Le Secq M.P."/>
            <person name="Peter M."/>
            <person name="Quesneville H."/>
            <person name="Rajashekar B."/>
            <person name="Reich M."/>
            <person name="Rouhier N."/>
            <person name="Schmutz J."/>
            <person name="Yin T."/>
            <person name="Chalot M."/>
            <person name="Henrissat B."/>
            <person name="Kuees U."/>
            <person name="Lucas S."/>
            <person name="Van de Peer Y."/>
            <person name="Podila G.K."/>
            <person name="Polle A."/>
            <person name="Pukkila P.J."/>
            <person name="Richardson P.M."/>
            <person name="Rouze P."/>
            <person name="Sanders I.R."/>
            <person name="Stajich J.E."/>
            <person name="Tunlid A."/>
            <person name="Tuskan G."/>
            <person name="Grigoriev I.V."/>
        </authorList>
    </citation>
    <scope>NUCLEOTIDE SEQUENCE [LARGE SCALE GENOMIC DNA]</scope>
    <source>
        <strain evidence="4">S238N-H82 / ATCC MYA-4686</strain>
    </source>
</reference>
<dbReference type="GeneID" id="6068951"/>
<feature type="region of interest" description="Disordered" evidence="1">
    <location>
        <begin position="188"/>
        <end position="210"/>
    </location>
</feature>
<dbReference type="Proteomes" id="UP000001194">
    <property type="component" value="Unassembled WGS sequence"/>
</dbReference>
<dbReference type="RefSeq" id="XP_001873699.1">
    <property type="nucleotide sequence ID" value="XM_001873664.1"/>
</dbReference>
<feature type="compositionally biased region" description="Low complexity" evidence="1">
    <location>
        <begin position="199"/>
        <end position="210"/>
    </location>
</feature>
<sequence length="210" mass="23147">MIGLLEADLTIVDFGLGQRELDELQGVTHIIHNAWPVNFNLRLSSFEPHLKGLCYLIRLALLNTGTIRIIFTSLIAVQVAILLLPPLSLSPPLHRRRSPPIVQVPEIPLDATHPAPFGYAQAKWVCGRLLESVNQLYGSAVRASVVRLGQITGTIDKEAWNEWEHVPLMVRTGLCRVWGSCLICGGQPHGSPSTAQVKSSSTSYYRHSSN</sequence>
<feature type="domain" description="Thioester reductase (TE)" evidence="2">
    <location>
        <begin position="5"/>
        <end position="161"/>
    </location>
</feature>
<dbReference type="SUPFAM" id="SSF51735">
    <property type="entry name" value="NAD(P)-binding Rossmann-fold domains"/>
    <property type="match status" value="1"/>
</dbReference>
<dbReference type="InterPro" id="IPR036291">
    <property type="entry name" value="NAD(P)-bd_dom_sf"/>
</dbReference>
<name>B0CPY0_LACBS</name>